<reference evidence="1 2" key="1">
    <citation type="submission" date="2019-07" db="EMBL/GenBank/DDBJ databases">
        <title>Whole genome shotgun sequence of Meiothermus hypogaeus NBRC 106114.</title>
        <authorList>
            <person name="Hosoyama A."/>
            <person name="Uohara A."/>
            <person name="Ohji S."/>
            <person name="Ichikawa N."/>
        </authorList>
    </citation>
    <scope>NUCLEOTIDE SEQUENCE [LARGE SCALE GENOMIC DNA]</scope>
    <source>
        <strain evidence="1 2">NBRC 106114</strain>
    </source>
</reference>
<dbReference type="EMBL" id="BJXL01000009">
    <property type="protein sequence ID" value="GEM82357.1"/>
    <property type="molecule type" value="Genomic_DNA"/>
</dbReference>
<gene>
    <name evidence="1" type="ORF">MHY01S_05230</name>
</gene>
<sequence length="276" mass="31301">MRTWDNSYPDPAQLRREIAAMQESILETLRLQVAADNLLGVYSKGSSQKNWDSPIDYVPELSDIDVQVLLQDDAPLMRLEAALAFQAEVEERFRARMPRPLHLPRPQIQLLRARLEHYTPSYGVQTLHGLPYEQLKFGQPNHPDTDRAQLLEPQAFLEGLFDMVMDRPGKYLFEVLRQLAWRVGPTGSRVLSVLGADFQAAWGGNRTHVYTRLKAFHQTELAEQYAAFYLHAWDFFRSSYKNTHAAREALLAGVGVLKAGLAIARRVGQQPSSTSA</sequence>
<dbReference type="AlphaFoldDB" id="A0A511QZA2"/>
<organism evidence="1 2">
    <name type="scientific">Meiothermus hypogaeus NBRC 106114</name>
    <dbReference type="NCBI Taxonomy" id="1227553"/>
    <lineage>
        <taxon>Bacteria</taxon>
        <taxon>Thermotogati</taxon>
        <taxon>Deinococcota</taxon>
        <taxon>Deinococci</taxon>
        <taxon>Thermales</taxon>
        <taxon>Thermaceae</taxon>
        <taxon>Meiothermus</taxon>
    </lineage>
</organism>
<accession>A0A511QZA2</accession>
<evidence type="ECO:0000313" key="1">
    <source>
        <dbReference type="EMBL" id="GEM82357.1"/>
    </source>
</evidence>
<dbReference type="RefSeq" id="WP_119341189.1">
    <property type="nucleotide sequence ID" value="NZ_BJXL01000009.1"/>
</dbReference>
<evidence type="ECO:0000313" key="2">
    <source>
        <dbReference type="Proteomes" id="UP000321197"/>
    </source>
</evidence>
<comment type="caution">
    <text evidence="1">The sequence shown here is derived from an EMBL/GenBank/DDBJ whole genome shotgun (WGS) entry which is preliminary data.</text>
</comment>
<evidence type="ECO:0008006" key="3">
    <source>
        <dbReference type="Google" id="ProtNLM"/>
    </source>
</evidence>
<protein>
    <recommendedName>
        <fullName evidence="3">Nucleotidyltransferase domain-containing protein</fullName>
    </recommendedName>
</protein>
<dbReference type="OrthoDB" id="27204at2"/>
<dbReference type="Proteomes" id="UP000321197">
    <property type="component" value="Unassembled WGS sequence"/>
</dbReference>
<name>A0A511QZA2_9DEIN</name>
<proteinExistence type="predicted"/>